<dbReference type="EMBL" id="JAVREK010000030">
    <property type="protein sequence ID" value="MDT0304852.1"/>
    <property type="molecule type" value="Genomic_DNA"/>
</dbReference>
<evidence type="ECO:0000313" key="1">
    <source>
        <dbReference type="EMBL" id="MDT0304852.1"/>
    </source>
</evidence>
<gene>
    <name evidence="1" type="ORF">RM446_22260</name>
</gene>
<comment type="caution">
    <text evidence="1">The sequence shown here is derived from an EMBL/GenBank/DDBJ whole genome shotgun (WGS) entry which is preliminary data.</text>
</comment>
<protein>
    <submittedName>
        <fullName evidence="1">Uncharacterized protein</fullName>
    </submittedName>
</protein>
<reference evidence="2" key="1">
    <citation type="submission" date="2023-07" db="EMBL/GenBank/DDBJ databases">
        <title>30 novel species of actinomycetes from the DSMZ collection.</title>
        <authorList>
            <person name="Nouioui I."/>
        </authorList>
    </citation>
    <scope>NUCLEOTIDE SEQUENCE [LARGE SCALE GENOMIC DNA]</scope>
    <source>
        <strain evidence="2">DSM 45055</strain>
    </source>
</reference>
<dbReference type="Proteomes" id="UP001183226">
    <property type="component" value="Unassembled WGS sequence"/>
</dbReference>
<sequence>MSADDHPALPLPSAEYGLTETERRALCDLLDELVEATEDRVFWFGRAREAALEIKRRLDTLLTDGEV</sequence>
<name>A0ABU2L0B6_9ACTN</name>
<dbReference type="RefSeq" id="WP_311547358.1">
    <property type="nucleotide sequence ID" value="NZ_JAVREK010000030.1"/>
</dbReference>
<keyword evidence="2" id="KW-1185">Reference proteome</keyword>
<proteinExistence type="predicted"/>
<evidence type="ECO:0000313" key="2">
    <source>
        <dbReference type="Proteomes" id="UP001183226"/>
    </source>
</evidence>
<organism evidence="1 2">
    <name type="scientific">Streptomonospora wellingtoniae</name>
    <dbReference type="NCBI Taxonomy" id="3075544"/>
    <lineage>
        <taxon>Bacteria</taxon>
        <taxon>Bacillati</taxon>
        <taxon>Actinomycetota</taxon>
        <taxon>Actinomycetes</taxon>
        <taxon>Streptosporangiales</taxon>
        <taxon>Nocardiopsidaceae</taxon>
        <taxon>Streptomonospora</taxon>
    </lineage>
</organism>
<accession>A0ABU2L0B6</accession>